<dbReference type="EMBL" id="LBWG01000009">
    <property type="protein sequence ID" value="KKR04296.1"/>
    <property type="molecule type" value="Genomic_DNA"/>
</dbReference>
<protein>
    <submittedName>
        <fullName evidence="1">Uncharacterized protein</fullName>
    </submittedName>
</protein>
<name>A0A0G0MV39_9BACT</name>
<accession>A0A0G0MV39</accession>
<reference evidence="1 2" key="1">
    <citation type="journal article" date="2015" name="Nature">
        <title>rRNA introns, odd ribosomes, and small enigmatic genomes across a large radiation of phyla.</title>
        <authorList>
            <person name="Brown C.T."/>
            <person name="Hug L.A."/>
            <person name="Thomas B.C."/>
            <person name="Sharon I."/>
            <person name="Castelle C.J."/>
            <person name="Singh A."/>
            <person name="Wilkins M.J."/>
            <person name="Williams K.H."/>
            <person name="Banfield J.F."/>
        </authorList>
    </citation>
    <scope>NUCLEOTIDE SEQUENCE [LARGE SCALE GENOMIC DNA]</scope>
</reference>
<proteinExistence type="predicted"/>
<gene>
    <name evidence="1" type="ORF">UT30_C0009G0006</name>
</gene>
<dbReference type="Proteomes" id="UP000033935">
    <property type="component" value="Unassembled WGS sequence"/>
</dbReference>
<organism evidence="1 2">
    <name type="scientific">Candidatus Uhrbacteria bacterium GW2011_GWF2_39_13</name>
    <dbReference type="NCBI Taxonomy" id="1618995"/>
    <lineage>
        <taxon>Bacteria</taxon>
        <taxon>Candidatus Uhriibacteriota</taxon>
    </lineage>
</organism>
<evidence type="ECO:0000313" key="2">
    <source>
        <dbReference type="Proteomes" id="UP000033935"/>
    </source>
</evidence>
<sequence>MHTTPLPSRKPTAQKNTIWMFPSLSFLKEFGMRCVFSNNASRMLGCKTSFSTSLVSKVEPGIVPEFCSISKCKIILRSSMNRSSPIRLTITRPEHFFHTRSSASSNGSLTGKSRFTSMVFSSIFRQSHCLTQGFSFRRNLLVASTHCGSLIFSSRSQMIPKDETGSVTSFLTAIPSMSFDMVSPLCLCFLKKVSLNFKQKQQRPPLEL</sequence>
<evidence type="ECO:0000313" key="1">
    <source>
        <dbReference type="EMBL" id="KKR04296.1"/>
    </source>
</evidence>
<comment type="caution">
    <text evidence="1">The sequence shown here is derived from an EMBL/GenBank/DDBJ whole genome shotgun (WGS) entry which is preliminary data.</text>
</comment>
<dbReference type="AlphaFoldDB" id="A0A0G0MV39"/>